<accession>A0A9X0C2I3</accession>
<organism evidence="1 2">
    <name type="scientific">Penicillium diatomitis</name>
    <dbReference type="NCBI Taxonomy" id="2819901"/>
    <lineage>
        <taxon>Eukaryota</taxon>
        <taxon>Fungi</taxon>
        <taxon>Dikarya</taxon>
        <taxon>Ascomycota</taxon>
        <taxon>Pezizomycotina</taxon>
        <taxon>Eurotiomycetes</taxon>
        <taxon>Eurotiomycetidae</taxon>
        <taxon>Eurotiales</taxon>
        <taxon>Aspergillaceae</taxon>
        <taxon>Penicillium</taxon>
    </lineage>
</organism>
<dbReference type="SUPFAM" id="SSF56112">
    <property type="entry name" value="Protein kinase-like (PK-like)"/>
    <property type="match status" value="1"/>
</dbReference>
<keyword evidence="2" id="KW-1185">Reference proteome</keyword>
<dbReference type="GeneID" id="81620652"/>
<dbReference type="InterPro" id="IPR011009">
    <property type="entry name" value="Kinase-like_dom_sf"/>
</dbReference>
<evidence type="ECO:0000313" key="1">
    <source>
        <dbReference type="EMBL" id="KAJ5495683.1"/>
    </source>
</evidence>
<protein>
    <recommendedName>
        <fullName evidence="3">Aminoglycoside phosphotransferase domain-containing protein</fullName>
    </recommendedName>
</protein>
<reference evidence="1" key="2">
    <citation type="journal article" date="2023" name="IMA Fungus">
        <title>Comparative genomic study of the Penicillium genus elucidates a diverse pangenome and 15 lateral gene transfer events.</title>
        <authorList>
            <person name="Petersen C."/>
            <person name="Sorensen T."/>
            <person name="Nielsen M.R."/>
            <person name="Sondergaard T.E."/>
            <person name="Sorensen J.L."/>
            <person name="Fitzpatrick D.A."/>
            <person name="Frisvad J.C."/>
            <person name="Nielsen K.L."/>
        </authorList>
    </citation>
    <scope>NUCLEOTIDE SEQUENCE</scope>
    <source>
        <strain evidence="1">IBT 30728</strain>
    </source>
</reference>
<reference evidence="1" key="1">
    <citation type="submission" date="2022-12" db="EMBL/GenBank/DDBJ databases">
        <authorList>
            <person name="Petersen C."/>
        </authorList>
    </citation>
    <scope>NUCLEOTIDE SEQUENCE</scope>
    <source>
        <strain evidence="1">IBT 30728</strain>
    </source>
</reference>
<evidence type="ECO:0000313" key="2">
    <source>
        <dbReference type="Proteomes" id="UP001148312"/>
    </source>
</evidence>
<dbReference type="RefSeq" id="XP_056794696.1">
    <property type="nucleotide sequence ID" value="XM_056930403.1"/>
</dbReference>
<comment type="caution">
    <text evidence="1">The sequence shown here is derived from an EMBL/GenBank/DDBJ whole genome shotgun (WGS) entry which is preliminary data.</text>
</comment>
<dbReference type="EMBL" id="JAPWDQ010000001">
    <property type="protein sequence ID" value="KAJ5495683.1"/>
    <property type="molecule type" value="Genomic_DNA"/>
</dbReference>
<gene>
    <name evidence="1" type="ORF">N7539_000799</name>
</gene>
<dbReference type="Proteomes" id="UP001148312">
    <property type="component" value="Unassembled WGS sequence"/>
</dbReference>
<dbReference type="AlphaFoldDB" id="A0A9X0C2I3"/>
<name>A0A9X0C2I3_9EURO</name>
<sequence>MLLTNEIGIEKMSFANPRAADSSWTKRTISESASSNSTMSIFWYLSQRTRSGHLSVSPSENNGMFNRALLMSMDDGREVVVKVLITWTKVLGLRPGNHLKIPSLVSMHGICEQTHILWALNLPSDEVKAVPLSEVGHDLELLPAEASSTSCHGASAKAIDELFSSLVFRILAVYTTRSGTGMTKVISHARCGMRAMGYVTAVSSSGCNARDACHPEAFSFKTKKLTLRENYHQIVDALIPLDAAITKPYLWHNDLHDDSVFIDPLNPESRGHY</sequence>
<proteinExistence type="predicted"/>
<evidence type="ECO:0008006" key="3">
    <source>
        <dbReference type="Google" id="ProtNLM"/>
    </source>
</evidence>